<dbReference type="InterPro" id="IPR036117">
    <property type="entry name" value="DhaL_dom_sf"/>
</dbReference>
<dbReference type="PROSITE" id="PS51480">
    <property type="entry name" value="DHAL"/>
    <property type="match status" value="1"/>
</dbReference>
<gene>
    <name evidence="2" type="ORF">A7979_01600</name>
</gene>
<protein>
    <recommendedName>
        <fullName evidence="1">DhaL domain-containing protein</fullName>
    </recommendedName>
</protein>
<dbReference type="InterPro" id="IPR004007">
    <property type="entry name" value="DhaL_dom"/>
</dbReference>
<dbReference type="InterPro" id="IPR048394">
    <property type="entry name" value="FakA-like_M"/>
</dbReference>
<evidence type="ECO:0000313" key="3">
    <source>
        <dbReference type="Proteomes" id="UP000192359"/>
    </source>
</evidence>
<dbReference type="Pfam" id="PF02734">
    <property type="entry name" value="Dak2"/>
    <property type="match status" value="1"/>
</dbReference>
<dbReference type="AlphaFoldDB" id="A0A1Y1RR39"/>
<evidence type="ECO:0000313" key="2">
    <source>
        <dbReference type="EMBL" id="ORC22203.1"/>
    </source>
</evidence>
<proteinExistence type="predicted"/>
<keyword evidence="3" id="KW-1185">Reference proteome</keyword>
<dbReference type="GO" id="GO:0006071">
    <property type="term" value="P:glycerol metabolic process"/>
    <property type="evidence" value="ECO:0007669"/>
    <property type="project" value="InterPro"/>
</dbReference>
<sequence length="319" mass="33714">MPADWWLNWLLHAHTQLVEHQSLLNRINVFPVADADTGSNLAATLGHAADAAGAADEPTLNLAARAALRGARGNSGTLLAVWLLGLARTLGPASELPVTSTGNGELGSSPDRTLTSEHLARAFTVAATGARLALSQPAEGTMLTLMAALHQVKLKANWRVYSDDLVVASETALRATAHAEHARNGWVDSGALGFHLVLVSLVAQLMGAEPEPTYRDLLAEAPASLPLRAPEKPRKGEPQVEVMCEIHLPVFEVAQLRSALDAAGDSVSIAQIEDGTEALWAVHVHVPTAEDALALLRAAGEPQKVRITSLASPEHSHEE</sequence>
<dbReference type="SUPFAM" id="SSF101473">
    <property type="entry name" value="DhaL-like"/>
    <property type="match status" value="1"/>
</dbReference>
<organism evidence="2 3">
    <name type="scientific">Rothia nasimurium</name>
    <dbReference type="NCBI Taxonomy" id="85336"/>
    <lineage>
        <taxon>Bacteria</taxon>
        <taxon>Bacillati</taxon>
        <taxon>Actinomycetota</taxon>
        <taxon>Actinomycetes</taxon>
        <taxon>Micrococcales</taxon>
        <taxon>Micrococcaceae</taxon>
        <taxon>Rothia</taxon>
    </lineage>
</organism>
<dbReference type="EMBL" id="LXWF01000011">
    <property type="protein sequence ID" value="ORC22203.1"/>
    <property type="molecule type" value="Genomic_DNA"/>
</dbReference>
<dbReference type="SMART" id="SM01120">
    <property type="entry name" value="Dak2"/>
    <property type="match status" value="1"/>
</dbReference>
<feature type="domain" description="DhaL" evidence="1">
    <location>
        <begin position="4"/>
        <end position="203"/>
    </location>
</feature>
<dbReference type="RefSeq" id="WP_257618014.1">
    <property type="nucleotide sequence ID" value="NZ_LXWF01000011.1"/>
</dbReference>
<accession>A0A1Y1RR39</accession>
<reference evidence="2 3" key="1">
    <citation type="submission" date="2016-05" db="EMBL/GenBank/DDBJ databases">
        <title>Draft genome sequence of a porcine commensal Rothia nasimurium.</title>
        <authorList>
            <person name="Gaiser R.A."/>
            <person name="Van Baarlen P."/>
            <person name="Wells J.M."/>
        </authorList>
    </citation>
    <scope>NUCLEOTIDE SEQUENCE [LARGE SCALE GENOMIC DNA]</scope>
    <source>
        <strain evidence="2 3">PT-32</strain>
    </source>
</reference>
<dbReference type="Gene3D" id="1.25.40.340">
    <property type="match status" value="1"/>
</dbReference>
<name>A0A1Y1RR39_9MICC</name>
<dbReference type="PANTHER" id="PTHR33434">
    <property type="entry name" value="DEGV DOMAIN-CONTAINING PROTEIN DR_1986-RELATED"/>
    <property type="match status" value="1"/>
</dbReference>
<dbReference type="GO" id="GO:0004371">
    <property type="term" value="F:glycerone kinase activity"/>
    <property type="evidence" value="ECO:0007669"/>
    <property type="project" value="InterPro"/>
</dbReference>
<dbReference type="PANTHER" id="PTHR33434:SF2">
    <property type="entry name" value="FATTY ACID-BINDING PROTEIN TM_1468"/>
    <property type="match status" value="1"/>
</dbReference>
<dbReference type="Pfam" id="PF21645">
    <property type="entry name" value="FakA-like_M"/>
    <property type="match status" value="1"/>
</dbReference>
<dbReference type="Proteomes" id="UP000192359">
    <property type="component" value="Unassembled WGS sequence"/>
</dbReference>
<evidence type="ECO:0000259" key="1">
    <source>
        <dbReference type="PROSITE" id="PS51480"/>
    </source>
</evidence>
<dbReference type="InterPro" id="IPR050270">
    <property type="entry name" value="DegV_domain_contain"/>
</dbReference>
<comment type="caution">
    <text evidence="2">The sequence shown here is derived from an EMBL/GenBank/DDBJ whole genome shotgun (WGS) entry which is preliminary data.</text>
</comment>